<organism evidence="1 2">
    <name type="scientific">Dechloromonas denitrificans</name>
    <dbReference type="NCBI Taxonomy" id="281362"/>
    <lineage>
        <taxon>Bacteria</taxon>
        <taxon>Pseudomonadati</taxon>
        <taxon>Pseudomonadota</taxon>
        <taxon>Betaproteobacteria</taxon>
        <taxon>Rhodocyclales</taxon>
        <taxon>Azonexaceae</taxon>
        <taxon>Dechloromonas</taxon>
    </lineage>
</organism>
<protein>
    <submittedName>
        <fullName evidence="1">Uncharacterized protein</fullName>
    </submittedName>
</protein>
<sequence length="381" mass="42353">MPGPSEFVAKVTDATRNARAVVLSLTEYPPNGLWHAVRMGLRDANIFEPIELTIYDGMNVPAEIGTHFSLPSLSAEALAHHRYGYQHAVILKAAGKRAQQQCNEYVMAFLSAIGGAIGDVRLIIAIQDGENTQDIVGEAIRVIAFSGMLTSDEMEAYITQRMVLARGPGSTRLLRHLVTEYAGFDPQLAEQLIAMDPSRIYDLPDSLAPLLGTNLLRWSAHSWAAGTVTAAFTEIHPLREWYVATHAGTEAAKYRQSSEKRYWRACLKALIPWMEERRPRILEMLTNPISDLERAHGDNGYIMKKLGNRTVQVTREELEYNDLAFFFKQGFGITTSMEQAAVSVCRKAKIVRDELAHLRPPKPSDIVALVSDMDALMSATP</sequence>
<accession>A0A133XEE8</accession>
<dbReference type="STRING" id="281362.AT959_15090"/>
<dbReference type="EMBL" id="LODL01000035">
    <property type="protein sequence ID" value="KXB29296.1"/>
    <property type="molecule type" value="Genomic_DNA"/>
</dbReference>
<reference evidence="1 2" key="1">
    <citation type="submission" date="2015-12" db="EMBL/GenBank/DDBJ databases">
        <title>Nitrous oxide reduction kinetics distinguish bacteria harboring typical versus atypical NosZ.</title>
        <authorList>
            <person name="Yoon S."/>
            <person name="Nissen S."/>
            <person name="Park D."/>
            <person name="Sanford R.A."/>
            <person name="Loeffler F.E."/>
        </authorList>
    </citation>
    <scope>NUCLEOTIDE SEQUENCE [LARGE SCALE GENOMIC DNA]</scope>
    <source>
        <strain evidence="1 2">ATCC BAA-841</strain>
    </source>
</reference>
<dbReference type="AlphaFoldDB" id="A0A133XEE8"/>
<comment type="caution">
    <text evidence="1">The sequence shown here is derived from an EMBL/GenBank/DDBJ whole genome shotgun (WGS) entry which is preliminary data.</text>
</comment>
<name>A0A133XEE8_9RHOO</name>
<proteinExistence type="predicted"/>
<gene>
    <name evidence="1" type="ORF">AT959_15090</name>
</gene>
<evidence type="ECO:0000313" key="1">
    <source>
        <dbReference type="EMBL" id="KXB29296.1"/>
    </source>
</evidence>
<keyword evidence="2" id="KW-1185">Reference proteome</keyword>
<evidence type="ECO:0000313" key="2">
    <source>
        <dbReference type="Proteomes" id="UP000070186"/>
    </source>
</evidence>
<dbReference type="Proteomes" id="UP000070186">
    <property type="component" value="Unassembled WGS sequence"/>
</dbReference>